<organism evidence="1 2">
    <name type="scientific">Deinococcus ruber</name>
    <dbReference type="NCBI Taxonomy" id="1848197"/>
    <lineage>
        <taxon>Bacteria</taxon>
        <taxon>Thermotogati</taxon>
        <taxon>Deinococcota</taxon>
        <taxon>Deinococci</taxon>
        <taxon>Deinococcales</taxon>
        <taxon>Deinococcaceae</taxon>
        <taxon>Deinococcus</taxon>
    </lineage>
</organism>
<comment type="caution">
    <text evidence="1">The sequence shown here is derived from an EMBL/GenBank/DDBJ whole genome shotgun (WGS) entry which is preliminary data.</text>
</comment>
<proteinExistence type="predicted"/>
<evidence type="ECO:0000313" key="2">
    <source>
        <dbReference type="Proteomes" id="UP000603865"/>
    </source>
</evidence>
<name>A0A918FIZ3_9DEIO</name>
<keyword evidence="2" id="KW-1185">Reference proteome</keyword>
<dbReference type="RefSeq" id="WP_189093831.1">
    <property type="nucleotide sequence ID" value="NZ_BMQL01000105.1"/>
</dbReference>
<dbReference type="AlphaFoldDB" id="A0A918FIZ3"/>
<sequence>MYSGFQSTANAIYEVGWQWTQSKPQWALYVRVAGDSGSGYAPGTQGQWVNGWKMNSATFASDVPMHVNSNLSIGTDGLRYITSAISTSVSNYVVGIRSDNPSITFTSLWPENSANVYVRKLVSLAKSSGTWDTSSHINLAKYRNSTFTRDTIINNWPNYGCTYERDGFPVLFDSASPLYGDTVSIHQ</sequence>
<dbReference type="Proteomes" id="UP000603865">
    <property type="component" value="Unassembled WGS sequence"/>
</dbReference>
<protein>
    <submittedName>
        <fullName evidence="1">Uncharacterized protein</fullName>
    </submittedName>
</protein>
<evidence type="ECO:0000313" key="1">
    <source>
        <dbReference type="EMBL" id="GGR40493.1"/>
    </source>
</evidence>
<reference evidence="1" key="2">
    <citation type="submission" date="2020-09" db="EMBL/GenBank/DDBJ databases">
        <authorList>
            <person name="Sun Q."/>
            <person name="Ohkuma M."/>
        </authorList>
    </citation>
    <scope>NUCLEOTIDE SEQUENCE</scope>
    <source>
        <strain evidence="1">JCM 31311</strain>
    </source>
</reference>
<reference evidence="1" key="1">
    <citation type="journal article" date="2014" name="Int. J. Syst. Evol. Microbiol.">
        <title>Complete genome sequence of Corynebacterium casei LMG S-19264T (=DSM 44701T), isolated from a smear-ripened cheese.</title>
        <authorList>
            <consortium name="US DOE Joint Genome Institute (JGI-PGF)"/>
            <person name="Walter F."/>
            <person name="Albersmeier A."/>
            <person name="Kalinowski J."/>
            <person name="Ruckert C."/>
        </authorList>
    </citation>
    <scope>NUCLEOTIDE SEQUENCE</scope>
    <source>
        <strain evidence="1">JCM 31311</strain>
    </source>
</reference>
<accession>A0A918FIZ3</accession>
<gene>
    <name evidence="1" type="ORF">GCM10008957_56180</name>
</gene>
<dbReference type="EMBL" id="BMQL01000105">
    <property type="protein sequence ID" value="GGR40493.1"/>
    <property type="molecule type" value="Genomic_DNA"/>
</dbReference>